<dbReference type="Pfam" id="PF03140">
    <property type="entry name" value="DUF247"/>
    <property type="match status" value="1"/>
</dbReference>
<evidence type="ECO:0000313" key="2">
    <source>
        <dbReference type="Proteomes" id="UP000467841"/>
    </source>
</evidence>
<comment type="caution">
    <text evidence="1">The sequence shown here is derived from an EMBL/GenBank/DDBJ whole genome shotgun (WGS) entry which is preliminary data.</text>
</comment>
<dbReference type="InterPro" id="IPR004158">
    <property type="entry name" value="DUF247_pln"/>
</dbReference>
<evidence type="ECO:0000313" key="1">
    <source>
        <dbReference type="EMBL" id="CAA7013272.1"/>
    </source>
</evidence>
<dbReference type="EMBL" id="CACVBM020000033">
    <property type="protein sequence ID" value="CAA7013272.1"/>
    <property type="molecule type" value="Genomic_DNA"/>
</dbReference>
<accession>A0A6D2HDJ5</accession>
<dbReference type="OrthoDB" id="1095640at2759"/>
<proteinExistence type="predicted"/>
<reference evidence="1" key="1">
    <citation type="submission" date="2020-01" db="EMBL/GenBank/DDBJ databases">
        <authorList>
            <person name="Mishra B."/>
        </authorList>
    </citation>
    <scope>NUCLEOTIDE SEQUENCE [LARGE SCALE GENOMIC DNA]</scope>
</reference>
<dbReference type="PANTHER" id="PTHR31170:SF21">
    <property type="match status" value="1"/>
</dbReference>
<organism evidence="1 2">
    <name type="scientific">Microthlaspi erraticum</name>
    <dbReference type="NCBI Taxonomy" id="1685480"/>
    <lineage>
        <taxon>Eukaryota</taxon>
        <taxon>Viridiplantae</taxon>
        <taxon>Streptophyta</taxon>
        <taxon>Embryophyta</taxon>
        <taxon>Tracheophyta</taxon>
        <taxon>Spermatophyta</taxon>
        <taxon>Magnoliopsida</taxon>
        <taxon>eudicotyledons</taxon>
        <taxon>Gunneridae</taxon>
        <taxon>Pentapetalae</taxon>
        <taxon>rosids</taxon>
        <taxon>malvids</taxon>
        <taxon>Brassicales</taxon>
        <taxon>Brassicaceae</taxon>
        <taxon>Coluteocarpeae</taxon>
        <taxon>Microthlaspi</taxon>
    </lineage>
</organism>
<keyword evidence="2" id="KW-1185">Reference proteome</keyword>
<sequence>MASKKGEFSEDITMGDETENDYLYEILEDFKNVQSGHEKPQLLMESAGKESCCIFRVPRSFAEMNPTAYMPKVVSIGPYHYGEAHLRMIQEHKPRFLKIFLNKARKKGVTDYDLVTAVMELEKVSRISYSENPSQGPKEFVYMMVLDGCFVLMLLLIVSRIIQLDVSEDPIFTIPWILPAIQSDLLLLENQVPFIVLQTLMKVSKIGVFDDLNWMAFRFFNLSLGRPERHLEKYRNLEGKHLLDLIRMSLTPNKKSKGESEDVPPMKAKSGKVSPSDFTLIMSSTRLSLRGITFIRSDADSLLDIRWKRNKLHIPLLRLDGFSSSIFLNCVAFEQSYAKSTNEITSYVVFMGCLLNGEEDATFLSDDNRIIENYFGSKIEVSQFFKNICKDVVFDINTSYLRNVFEQVNEYSSRWYAPLMSTWARRRLFTSLMTNRNYTGQYRY</sequence>
<gene>
    <name evidence="1" type="ORF">MERR_LOCUS506</name>
</gene>
<dbReference type="PANTHER" id="PTHR31170">
    <property type="entry name" value="BNAC04G53230D PROTEIN"/>
    <property type="match status" value="1"/>
</dbReference>
<protein>
    <submittedName>
        <fullName evidence="1">Uncharacterized protein</fullName>
    </submittedName>
</protein>
<dbReference type="Proteomes" id="UP000467841">
    <property type="component" value="Unassembled WGS sequence"/>
</dbReference>
<dbReference type="AlphaFoldDB" id="A0A6D2HDJ5"/>
<name>A0A6D2HDJ5_9BRAS</name>